<dbReference type="InterPro" id="IPR002918">
    <property type="entry name" value="Lipase_EstA/Esterase_EstB"/>
</dbReference>
<dbReference type="InterPro" id="IPR029058">
    <property type="entry name" value="AB_hydrolase_fold"/>
</dbReference>
<accession>A0A4U5JAJ8</accession>
<evidence type="ECO:0000313" key="1">
    <source>
        <dbReference type="EMBL" id="TKR24537.1"/>
    </source>
</evidence>
<reference evidence="1 2" key="1">
    <citation type="submission" date="2019-04" db="EMBL/GenBank/DDBJ databases">
        <title>Natronomonas sp. F20-122 a newhaloarchaeon isolated from a saline saltern of Isla Bacuta, Huelva, Spain.</title>
        <authorList>
            <person name="Duran-Viseras A."/>
            <person name="Sanchez-Porro C."/>
            <person name="Ventosa A."/>
        </authorList>
    </citation>
    <scope>NUCLEOTIDE SEQUENCE [LARGE SCALE GENOMIC DNA]</scope>
    <source>
        <strain evidence="1 2">F20-122</strain>
    </source>
</reference>
<dbReference type="Proteomes" id="UP000308037">
    <property type="component" value="Unassembled WGS sequence"/>
</dbReference>
<evidence type="ECO:0008006" key="3">
    <source>
        <dbReference type="Google" id="ProtNLM"/>
    </source>
</evidence>
<dbReference type="EMBL" id="QKNX01000008">
    <property type="protein sequence ID" value="TKR24537.1"/>
    <property type="molecule type" value="Genomic_DNA"/>
</dbReference>
<name>A0A4U5JAJ8_9EURY</name>
<dbReference type="RefSeq" id="WP_137277459.1">
    <property type="nucleotide sequence ID" value="NZ_QKNX01000008.1"/>
</dbReference>
<gene>
    <name evidence="1" type="ORF">DM868_13980</name>
</gene>
<dbReference type="PANTHER" id="PTHR32015:SF1">
    <property type="entry name" value="LIPASE"/>
    <property type="match status" value="1"/>
</dbReference>
<comment type="caution">
    <text evidence="1">The sequence shown here is derived from an EMBL/GenBank/DDBJ whole genome shotgun (WGS) entry which is preliminary data.</text>
</comment>
<proteinExistence type="predicted"/>
<dbReference type="Gene3D" id="3.40.50.1820">
    <property type="entry name" value="alpha/beta hydrolase"/>
    <property type="match status" value="1"/>
</dbReference>
<keyword evidence="2" id="KW-1185">Reference proteome</keyword>
<protein>
    <recommendedName>
        <fullName evidence="3">Alpha/beta hydrolase</fullName>
    </recommendedName>
</protein>
<dbReference type="Pfam" id="PF01674">
    <property type="entry name" value="Lipase_2"/>
    <property type="match status" value="1"/>
</dbReference>
<dbReference type="GO" id="GO:0016042">
    <property type="term" value="P:lipid catabolic process"/>
    <property type="evidence" value="ECO:0007669"/>
    <property type="project" value="InterPro"/>
</dbReference>
<sequence>MSTGASPGSWPFSPALFRIVRRIRRSRRNGGCVIDCEHDRTDDSRLPWSTDGAYGGWGGRAFHGVDEPTGAFGGEREPTPVVFVHGTQRDACDWEDHAEFFLERGYGGDDLWAITLQDGASTHPEMADQLDDFVGHAREHTGADTVALVGHSLGVTGIRYWLATEGRYEWVDTVVGLAGPNHGTVFNTWCTEAGMVTDEYQVSPFLRADYETLDKHPLASLNADETPGDVDYYTIRGTEDALYWGCAQSPELEGATNVAVETGHDGVRTHPATKEYLFSWITGEHPYDLRNQVSVSR</sequence>
<organism evidence="1 2">
    <name type="scientific">Natronomonas salsuginis</name>
    <dbReference type="NCBI Taxonomy" id="2217661"/>
    <lineage>
        <taxon>Archaea</taxon>
        <taxon>Methanobacteriati</taxon>
        <taxon>Methanobacteriota</taxon>
        <taxon>Stenosarchaea group</taxon>
        <taxon>Halobacteria</taxon>
        <taxon>Halobacteriales</taxon>
        <taxon>Natronomonadaceae</taxon>
        <taxon>Natronomonas</taxon>
    </lineage>
</organism>
<dbReference type="AlphaFoldDB" id="A0A4U5JAJ8"/>
<dbReference type="SUPFAM" id="SSF53474">
    <property type="entry name" value="alpha/beta-Hydrolases"/>
    <property type="match status" value="1"/>
</dbReference>
<evidence type="ECO:0000313" key="2">
    <source>
        <dbReference type="Proteomes" id="UP000308037"/>
    </source>
</evidence>
<dbReference type="PANTHER" id="PTHR32015">
    <property type="entry name" value="FASTING INDUCED LIPASE"/>
    <property type="match status" value="1"/>
</dbReference>
<dbReference type="OrthoDB" id="227684at2157"/>
<dbReference type="GO" id="GO:0016298">
    <property type="term" value="F:lipase activity"/>
    <property type="evidence" value="ECO:0007669"/>
    <property type="project" value="TreeGrafter"/>
</dbReference>